<feature type="transmembrane region" description="Helical" evidence="11">
    <location>
        <begin position="31"/>
        <end position="49"/>
    </location>
</feature>
<accession>A0A1V9XST2</accession>
<dbReference type="InParanoid" id="A0A1V9XST2"/>
<proteinExistence type="inferred from homology"/>
<evidence type="ECO:0000256" key="6">
    <source>
        <dbReference type="ARBA" id="ARBA00022989"/>
    </source>
</evidence>
<feature type="domain" description="Piezo non-specific cation channel cap" evidence="12">
    <location>
        <begin position="1656"/>
        <end position="1958"/>
    </location>
</feature>
<feature type="domain" description="Piezo TM1-24" evidence="15">
    <location>
        <begin position="11"/>
        <end position="110"/>
    </location>
</feature>
<evidence type="ECO:0000256" key="1">
    <source>
        <dbReference type="ARBA" id="ARBA00004651"/>
    </source>
</evidence>
<feature type="transmembrane region" description="Helical" evidence="11">
    <location>
        <begin position="1452"/>
        <end position="1474"/>
    </location>
</feature>
<feature type="transmembrane region" description="Helical" evidence="11">
    <location>
        <begin position="1192"/>
        <end position="1210"/>
    </location>
</feature>
<feature type="transmembrane region" description="Helical" evidence="11">
    <location>
        <begin position="1522"/>
        <end position="1539"/>
    </location>
</feature>
<protein>
    <submittedName>
        <fullName evidence="17">Piezo-type mechanosensitive ion channel component 2-like</fullName>
    </submittedName>
</protein>
<feature type="transmembrane region" description="Helical" evidence="11">
    <location>
        <begin position="449"/>
        <end position="467"/>
    </location>
</feature>
<dbReference type="Proteomes" id="UP000192247">
    <property type="component" value="Unassembled WGS sequence"/>
</dbReference>
<feature type="transmembrane region" description="Helical" evidence="11">
    <location>
        <begin position="592"/>
        <end position="608"/>
    </location>
</feature>
<feature type="transmembrane region" description="Helical" evidence="11">
    <location>
        <begin position="420"/>
        <end position="437"/>
    </location>
</feature>
<keyword evidence="6 11" id="KW-1133">Transmembrane helix</keyword>
<evidence type="ECO:0000256" key="3">
    <source>
        <dbReference type="ARBA" id="ARBA00022448"/>
    </source>
</evidence>
<feature type="region of interest" description="Disordered" evidence="10">
    <location>
        <begin position="958"/>
        <end position="999"/>
    </location>
</feature>
<evidence type="ECO:0000313" key="17">
    <source>
        <dbReference type="EMBL" id="OQR76557.1"/>
    </source>
</evidence>
<dbReference type="EMBL" id="MNPL01004679">
    <property type="protein sequence ID" value="OQR76557.1"/>
    <property type="molecule type" value="Genomic_DNA"/>
</dbReference>
<gene>
    <name evidence="17" type="ORF">BIW11_07709</name>
</gene>
<feature type="region of interest" description="Disordered" evidence="10">
    <location>
        <begin position="1967"/>
        <end position="2008"/>
    </location>
</feature>
<feature type="transmembrane region" description="Helical" evidence="11">
    <location>
        <begin position="1423"/>
        <end position="1443"/>
    </location>
</feature>
<dbReference type="InterPro" id="IPR056768">
    <property type="entry name" value="THU_Piezo"/>
</dbReference>
<keyword evidence="7" id="KW-0406">Ion transport</keyword>
<evidence type="ECO:0000259" key="14">
    <source>
        <dbReference type="Pfam" id="PF23188"/>
    </source>
</evidence>
<dbReference type="InterPro" id="IPR031805">
    <property type="entry name" value="Piezo_TM25-28"/>
</dbReference>
<dbReference type="GO" id="GO:0005886">
    <property type="term" value="C:plasma membrane"/>
    <property type="evidence" value="ECO:0007669"/>
    <property type="project" value="UniProtKB-SubCell"/>
</dbReference>
<evidence type="ECO:0000259" key="12">
    <source>
        <dbReference type="Pfam" id="PF12166"/>
    </source>
</evidence>
<dbReference type="InterPro" id="IPR056770">
    <property type="entry name" value="Piezo_THU9_anchor"/>
</dbReference>
<evidence type="ECO:0000259" key="16">
    <source>
        <dbReference type="Pfam" id="PF24874"/>
    </source>
</evidence>
<evidence type="ECO:0000256" key="11">
    <source>
        <dbReference type="SAM" id="Phobius"/>
    </source>
</evidence>
<dbReference type="Pfam" id="PF15917">
    <property type="entry name" value="Piezo_TM25-28"/>
    <property type="match status" value="1"/>
</dbReference>
<dbReference type="InterPro" id="IPR031334">
    <property type="entry name" value="Piezo_cap_dom"/>
</dbReference>
<feature type="transmembrane region" description="Helical" evidence="11">
    <location>
        <begin position="231"/>
        <end position="261"/>
    </location>
</feature>
<sequence>MSITPDILPLLLLFLPFQFSYRIWIKVMYGFLLTVIIYSMMVLILIYTYQFENFAKYWEIYLHVSRPMQKDIGLELYNSDPGSLLLKLLTPTIFLIVTIIQLHYFHKDFIRLNMQAWGERPSFTESTASSPDSPIDQRIQIDVNSDADSPEPATPDTVISKERLEHQREGIKRNRHASKLGKAQSPPSSSRRRPSADVQLKAKLKLEMLKTYFYELERIIWRLLEIHMVKLMFLAVFLLCVYDVCAMHVLYMGLVVIALPLRSLHQFMVHCCALWTAILLVSKMIYQLKFVDSMGWETTCKSVYGLNTTGPFPYPFNKTIDNREWIGFMKTAHLTDYCKGYIALITIFTLNAMVKTHQYFDRHRRGVPDPPAGIVFPNVHRRMADRDLTSCMKFFINYGFFKFGVEICLVTMVACIGIRLDVYSLITAFWLCSMFLLRRNTLARLWPWYIIYLCIVIPVQYFASVGLPPGLCIEYPWYSENDKMKETVEWLFLPDYRNRIAHRKILVDCFQLILSCCQLVVFNIEATEGSSYPAGSNKEIYDTRGQFIGERPNPVPNFIGDKAYFDQLKTCVFFLFYWLTLAVMYLAGTNRISLFALFYILGCFFFLWNGNEFYLKPIKALLNWWNWLITFNVAVILLKCVLQVLGCVYAQDLAYHACWFVQLLGIACLKKLGPKTATRNPLQTDKCMAPTTEAGLLWDGICFGFLLLQKRLFTSYYFHHLIIEILAQQELSSRGAEVIHFLQIEKVQQQREGEREIMEKIRMKMDRIRENQRRSHNGEYVEPETHFQAEDFASYSTPEKSESSFWSSSSPPPPSPTTVLTMSPVSAGWTAYLDSYCDPQQKYMVETASQILRRASTATFALSSHAASIRSGHYDLFDEREAVREEPLDFALRSTKEDSLDDFDVKTKGLNAVLSNIMKGHSSAIIRTRARTETGEDVGDSSGLSAIISIDRSVRSTTHSQASTSAPSTVISKPTTSTPSIQFDASQLPQDTTDSGTIDARTSTSIAPVTDEETCPIGEPKEPSLTWQEKIEKYLEIARTLVCSMLVSATAKLHSFSGGYREVAKLLAKDKELVKQRYPDGLAILTEEYQNRMDARVPVYKPSSSEGLAQELQQIKNDLSEDALTNNMYKREPLLAQFFTALVYAFYARTEIVCYLGIVYNQISTATLLSLPLPFMVFLWGSLSVPRPSKTFWITVITYTEAIVVVKYLFQFDFFKWDSGSMRGTAFDPPKMLGIEKKSGDSNYALDDLILLFLVFLHRFVLKSLGLWKDTDRSFVDDSSDSSSSTEHLKNVLLKPTVDKSITKTDYKTKPSTHQLATPKGGGEDDAFSENAVVPEEEEPIEEEYETEGFSFLQGMHFYLAPFKAFFTSLLHPPYQVATDVYAWMFFCDFFNFFVMVFGYWAFGTGGNDEGVTAYFEKNEVPIPFLIMLLAQFGLIVIDRALYLRKYILGKLIFQQAIVVLIHIWMFFVLPAISQKTFAETIPPKLWYFTKCIYFLLSAYQIRCGYPTRILGNFFTKKYNYLNYFLFKGYMLVPFLYELRSLMDWIWTDTSMVLVDWLKMEDIFASIFMLKCQRRAEEEYPAPRGAKRSSLIKYGMGGTLLFLIILIIWFPLLLFSLGNTVGHSLPPQECQIQLSIGGYEPLLSISAQKNNMPKLSGGDFEELYRKYKDYSRALNFLANYDQSDVVVAMLNGNSAAVWSISPPSRDALRKDLLNETTPLELKIKLTFFREKNDSDADPTTTLEDSKDLVDQKARDQMAEMLSRGYRDIDPGESDGPDQFAMLPTLLPKFIHVPRKGPAKKVTHFERDPESKALRNLSVKLSYSNPNATPGEWWEVRALPCSKDDPYPFITDLNVCGYLTVVIFADKVFPQALSTISSYGIVGLYTTFVLLVSRFLRGFIANTSTRIMFDDMPNVDRILQLCMDIYLVRESKELALEEDLFAKLVFLYRSPETLIKWTRIVLPPPPLTLEQTAQGHRDQGPGKDQAGQSGAPVTGGQVTQRRPQQARPQ</sequence>
<feature type="transmembrane region" description="Helical" evidence="11">
    <location>
        <begin position="1249"/>
        <end position="1268"/>
    </location>
</feature>
<keyword evidence="8 11" id="KW-0472">Membrane</keyword>
<organism evidence="17 18">
    <name type="scientific">Tropilaelaps mercedesae</name>
    <dbReference type="NCBI Taxonomy" id="418985"/>
    <lineage>
        <taxon>Eukaryota</taxon>
        <taxon>Metazoa</taxon>
        <taxon>Ecdysozoa</taxon>
        <taxon>Arthropoda</taxon>
        <taxon>Chelicerata</taxon>
        <taxon>Arachnida</taxon>
        <taxon>Acari</taxon>
        <taxon>Parasitiformes</taxon>
        <taxon>Mesostigmata</taxon>
        <taxon>Gamasina</taxon>
        <taxon>Dermanyssoidea</taxon>
        <taxon>Laelapidae</taxon>
        <taxon>Tropilaelaps</taxon>
    </lineage>
</organism>
<feature type="transmembrane region" description="Helical" evidence="11">
    <location>
        <begin position="267"/>
        <end position="286"/>
    </location>
</feature>
<feature type="transmembrane region" description="Helical" evidence="11">
    <location>
        <begin position="1591"/>
        <end position="1617"/>
    </location>
</feature>
<dbReference type="InterPro" id="IPR056769">
    <property type="entry name" value="Piezo_TM1-24"/>
</dbReference>
<feature type="transmembrane region" description="Helical" evidence="11">
    <location>
        <begin position="1381"/>
        <end position="1403"/>
    </location>
</feature>
<feature type="region of interest" description="Disordered" evidence="10">
    <location>
        <begin position="799"/>
        <end position="818"/>
    </location>
</feature>
<keyword evidence="18" id="KW-1185">Reference proteome</keyword>
<dbReference type="Pfam" id="PF12166">
    <property type="entry name" value="Piezo_cap"/>
    <property type="match status" value="1"/>
</dbReference>
<evidence type="ECO:0000256" key="10">
    <source>
        <dbReference type="SAM" id="MobiDB-lite"/>
    </source>
</evidence>
<feature type="transmembrane region" description="Helical" evidence="11">
    <location>
        <begin position="1138"/>
        <end position="1160"/>
    </location>
</feature>
<name>A0A1V9XST2_9ACAR</name>
<keyword evidence="4" id="KW-1003">Cell membrane</keyword>
<dbReference type="InterPro" id="IPR027272">
    <property type="entry name" value="Piezo"/>
</dbReference>
<keyword evidence="5 11" id="KW-0812">Transmembrane</keyword>
<dbReference type="GO" id="GO:0008381">
    <property type="term" value="F:mechanosensitive monoatomic ion channel activity"/>
    <property type="evidence" value="ECO:0007669"/>
    <property type="project" value="InterPro"/>
</dbReference>
<evidence type="ECO:0000259" key="13">
    <source>
        <dbReference type="Pfam" id="PF15917"/>
    </source>
</evidence>
<keyword evidence="9" id="KW-0407">Ion channel</keyword>
<evidence type="ECO:0000256" key="9">
    <source>
        <dbReference type="ARBA" id="ARBA00023303"/>
    </source>
</evidence>
<dbReference type="Pfam" id="PF23188">
    <property type="entry name" value="THU_Piezo1"/>
    <property type="match status" value="1"/>
</dbReference>
<evidence type="ECO:0000256" key="5">
    <source>
        <dbReference type="ARBA" id="ARBA00022692"/>
    </source>
</evidence>
<reference evidence="17 18" key="1">
    <citation type="journal article" date="2017" name="Gigascience">
        <title>Draft genome of the honey bee ectoparasitic mite, Tropilaelaps mercedesae, is shaped by the parasitic life history.</title>
        <authorList>
            <person name="Dong X."/>
            <person name="Armstrong S.D."/>
            <person name="Xia D."/>
            <person name="Makepeace B.L."/>
            <person name="Darby A.C."/>
            <person name="Kadowaki T."/>
        </authorList>
    </citation>
    <scope>NUCLEOTIDE SEQUENCE [LARGE SCALE GENOMIC DNA]</scope>
    <source>
        <strain evidence="17">Wuxi-XJTLU</strain>
    </source>
</reference>
<feature type="region of interest" description="Disordered" evidence="10">
    <location>
        <begin position="1307"/>
        <end position="1328"/>
    </location>
</feature>
<comment type="similarity">
    <text evidence="2">Belongs to the PIEZO (TC 1.A.75) family.</text>
</comment>
<feature type="domain" description="Piezo transmembrane helical unit" evidence="14">
    <location>
        <begin position="1148"/>
        <end position="1269"/>
    </location>
</feature>
<dbReference type="STRING" id="418985.A0A1V9XST2"/>
<evidence type="ECO:0000256" key="4">
    <source>
        <dbReference type="ARBA" id="ARBA00022475"/>
    </source>
</evidence>
<comment type="subcellular location">
    <subcellularLocation>
        <location evidence="1">Cell membrane</location>
        <topology evidence="1">Multi-pass membrane protein</topology>
    </subcellularLocation>
</comment>
<feature type="transmembrane region" description="Helical" evidence="11">
    <location>
        <begin position="84"/>
        <end position="105"/>
    </location>
</feature>
<dbReference type="PANTHER" id="PTHR47049:SF2">
    <property type="entry name" value="PIEZO-TYPE MECHANOSENSITIVE ION CHANNEL HOMOLOG"/>
    <property type="match status" value="1"/>
</dbReference>
<dbReference type="FunCoup" id="A0A1V9XST2">
    <property type="interactions" value="236"/>
</dbReference>
<feature type="transmembrane region" description="Helical" evidence="11">
    <location>
        <begin position="395"/>
        <end position="414"/>
    </location>
</feature>
<feature type="compositionally biased region" description="Polar residues" evidence="10">
    <location>
        <begin position="1995"/>
        <end position="2008"/>
    </location>
</feature>
<evidence type="ECO:0000256" key="8">
    <source>
        <dbReference type="ARBA" id="ARBA00023136"/>
    </source>
</evidence>
<dbReference type="Pfam" id="PF24874">
    <property type="entry name" value="Piezo_THU9_anchor"/>
    <property type="match status" value="1"/>
</dbReference>
<feature type="region of interest" description="Disordered" evidence="10">
    <location>
        <begin position="143"/>
        <end position="196"/>
    </location>
</feature>
<feature type="domain" description="Piezo THU9 and anchor" evidence="16">
    <location>
        <begin position="1379"/>
        <end position="1616"/>
    </location>
</feature>
<keyword evidence="3" id="KW-0813">Transport</keyword>
<evidence type="ECO:0000313" key="18">
    <source>
        <dbReference type="Proteomes" id="UP000192247"/>
    </source>
</evidence>
<feature type="compositionally biased region" description="Basic and acidic residues" evidence="10">
    <location>
        <begin position="159"/>
        <end position="172"/>
    </location>
</feature>
<feature type="transmembrane region" description="Helical" evidence="11">
    <location>
        <begin position="1166"/>
        <end position="1185"/>
    </location>
</feature>
<dbReference type="OrthoDB" id="303066at2759"/>
<feature type="transmembrane region" description="Helical" evidence="11">
    <location>
        <begin position="628"/>
        <end position="650"/>
    </location>
</feature>
<feature type="domain" description="Piezo TM25-28" evidence="13">
    <location>
        <begin position="551"/>
        <end position="786"/>
    </location>
</feature>
<dbReference type="PANTHER" id="PTHR47049">
    <property type="entry name" value="PIEZO-TYPE MECHANOSENSITIVE ION CHANNEL HOMOLOG"/>
    <property type="match status" value="1"/>
</dbReference>
<evidence type="ECO:0000256" key="7">
    <source>
        <dbReference type="ARBA" id="ARBA00023065"/>
    </source>
</evidence>
<comment type="caution">
    <text evidence="17">The sequence shown here is derived from an EMBL/GenBank/DDBJ whole genome shotgun (WGS) entry which is preliminary data.</text>
</comment>
<evidence type="ECO:0000259" key="15">
    <source>
        <dbReference type="Pfam" id="PF24871"/>
    </source>
</evidence>
<feature type="transmembrane region" description="Helical" evidence="11">
    <location>
        <begin position="1875"/>
        <end position="1895"/>
    </location>
</feature>
<feature type="transmembrane region" description="Helical" evidence="11">
    <location>
        <begin position="567"/>
        <end position="587"/>
    </location>
</feature>
<evidence type="ECO:0000256" key="2">
    <source>
        <dbReference type="ARBA" id="ARBA00007821"/>
    </source>
</evidence>
<dbReference type="Pfam" id="PF24871">
    <property type="entry name" value="Piezo_TM1-24"/>
    <property type="match status" value="1"/>
</dbReference>